<reference evidence="2" key="1">
    <citation type="journal article" date="2020" name="bioRxiv">
        <title>Comparative genomics of Chlamydomonas.</title>
        <authorList>
            <person name="Craig R.J."/>
            <person name="Hasan A.R."/>
            <person name="Ness R.W."/>
            <person name="Keightley P.D."/>
        </authorList>
    </citation>
    <scope>NUCLEOTIDE SEQUENCE</scope>
    <source>
        <strain evidence="2">CCAP 11/173</strain>
    </source>
</reference>
<dbReference type="Proteomes" id="UP000613740">
    <property type="component" value="Unassembled WGS sequence"/>
</dbReference>
<gene>
    <name evidence="2" type="ORF">HYH02_002532</name>
</gene>
<keyword evidence="1" id="KW-1133">Transmembrane helix</keyword>
<organism evidence="2 3">
    <name type="scientific">Chlamydomonas schloesseri</name>
    <dbReference type="NCBI Taxonomy" id="2026947"/>
    <lineage>
        <taxon>Eukaryota</taxon>
        <taxon>Viridiplantae</taxon>
        <taxon>Chlorophyta</taxon>
        <taxon>core chlorophytes</taxon>
        <taxon>Chlorophyceae</taxon>
        <taxon>CS clade</taxon>
        <taxon>Chlamydomonadales</taxon>
        <taxon>Chlamydomonadaceae</taxon>
        <taxon>Chlamydomonas</taxon>
    </lineage>
</organism>
<evidence type="ECO:0000313" key="2">
    <source>
        <dbReference type="EMBL" id="KAG2453209.1"/>
    </source>
</evidence>
<feature type="transmembrane region" description="Helical" evidence="1">
    <location>
        <begin position="88"/>
        <end position="106"/>
    </location>
</feature>
<dbReference type="EMBL" id="JAEHOD010000004">
    <property type="protein sequence ID" value="KAG2453209.1"/>
    <property type="molecule type" value="Genomic_DNA"/>
</dbReference>
<comment type="caution">
    <text evidence="2">The sequence shown here is derived from an EMBL/GenBank/DDBJ whole genome shotgun (WGS) entry which is preliminary data.</text>
</comment>
<name>A0A835WS71_9CHLO</name>
<sequence length="223" mass="24596">MNLGPNKGAVALIKRSTGKQVFLIQCMSHILHNALLTACKVAFGPDPTKLFFFLEQLAAFGADSRPHLRAYGIKYICPVPTDSRWDSYTYTAMCFVFILFNYSTVLRMARDLGKIKNAELVDKLFDGEYIIVCTIVVVWGHVIGTPEFLYIESGGAFHMSHIHARIRRTKAMIVNVYAEHETKFKLTYETAVAHGKTDAAGRLGGLGGAGAGAPLSFLDVVVY</sequence>
<evidence type="ECO:0000313" key="3">
    <source>
        <dbReference type="Proteomes" id="UP000613740"/>
    </source>
</evidence>
<protein>
    <submittedName>
        <fullName evidence="2">Uncharacterized protein</fullName>
    </submittedName>
</protein>
<keyword evidence="1" id="KW-0812">Transmembrane</keyword>
<keyword evidence="1" id="KW-0472">Membrane</keyword>
<dbReference type="AlphaFoldDB" id="A0A835WS71"/>
<feature type="transmembrane region" description="Helical" evidence="1">
    <location>
        <begin position="21"/>
        <end position="43"/>
    </location>
</feature>
<keyword evidence="3" id="KW-1185">Reference proteome</keyword>
<proteinExistence type="predicted"/>
<evidence type="ECO:0000256" key="1">
    <source>
        <dbReference type="SAM" id="Phobius"/>
    </source>
</evidence>
<accession>A0A835WS71</accession>